<sequence>MFRLIVFLSRPCSARALLITATTLFCHFSLLRTRMTTDGRHRAASPTAVAMPWKDDLIGTAHILMYPAESLLT</sequence>
<gene>
    <name evidence="1" type="ORF">A7A09_011410</name>
</gene>
<evidence type="ECO:0000313" key="2">
    <source>
        <dbReference type="Proteomes" id="UP000238137"/>
    </source>
</evidence>
<reference evidence="1" key="1">
    <citation type="submission" date="2018-05" db="EMBL/GenBank/DDBJ databases">
        <title>Reclassification of Methylarcula marina and Methylarcula terricola as Paracoccus methylarcula sp.nov., comb.nov. and Paracoccus terricola comb.nov.</title>
        <authorList>
            <person name="Shmareva M.N."/>
            <person name="Doronina N.V."/>
            <person name="Vasilenko O.V."/>
            <person name="Tarlachkov S.V."/>
            <person name="Trotsenko Y.A."/>
        </authorList>
    </citation>
    <scope>NUCLEOTIDE SEQUENCE [LARGE SCALE GENOMIC DNA]</scope>
    <source>
        <strain evidence="1">VKM B-2159</strain>
    </source>
</reference>
<evidence type="ECO:0000313" key="1">
    <source>
        <dbReference type="EMBL" id="RNF34486.1"/>
    </source>
</evidence>
<organism evidence="1 2">
    <name type="scientific">Paracoccus methylarcula</name>
    <dbReference type="NCBI Taxonomy" id="72022"/>
    <lineage>
        <taxon>Bacteria</taxon>
        <taxon>Pseudomonadati</taxon>
        <taxon>Pseudomonadota</taxon>
        <taxon>Alphaproteobacteria</taxon>
        <taxon>Rhodobacterales</taxon>
        <taxon>Paracoccaceae</taxon>
        <taxon>Paracoccus</taxon>
    </lineage>
</organism>
<proteinExistence type="predicted"/>
<accession>A0A3R7LK02</accession>
<protein>
    <submittedName>
        <fullName evidence="1">Uncharacterized protein</fullName>
    </submittedName>
</protein>
<dbReference type="AlphaFoldDB" id="A0A3R7LK02"/>
<keyword evidence="2" id="KW-1185">Reference proteome</keyword>
<dbReference type="EMBL" id="PXNQ02000006">
    <property type="protein sequence ID" value="RNF34486.1"/>
    <property type="molecule type" value="Genomic_DNA"/>
</dbReference>
<dbReference type="Proteomes" id="UP000238137">
    <property type="component" value="Unassembled WGS sequence"/>
</dbReference>
<name>A0A3R7LK02_9RHOB</name>
<comment type="caution">
    <text evidence="1">The sequence shown here is derived from an EMBL/GenBank/DDBJ whole genome shotgun (WGS) entry which is preliminary data.</text>
</comment>